<dbReference type="InterPro" id="IPR044665">
    <property type="entry name" value="E_coli_cyclophilin_A-like"/>
</dbReference>
<dbReference type="InterPro" id="IPR002130">
    <property type="entry name" value="Cyclophilin-type_PPIase_dom"/>
</dbReference>
<keyword evidence="7" id="KW-1185">Reference proteome</keyword>
<dbReference type="GO" id="GO:0003755">
    <property type="term" value="F:peptidyl-prolyl cis-trans isomerase activity"/>
    <property type="evidence" value="ECO:0007669"/>
    <property type="project" value="UniProtKB-EC"/>
</dbReference>
<evidence type="ECO:0000256" key="3">
    <source>
        <dbReference type="ARBA" id="ARBA00023235"/>
    </source>
</evidence>
<evidence type="ECO:0000256" key="2">
    <source>
        <dbReference type="ARBA" id="ARBA00023110"/>
    </source>
</evidence>
<feature type="signal peptide" evidence="4">
    <location>
        <begin position="1"/>
        <end position="19"/>
    </location>
</feature>
<feature type="domain" description="PPIase cyclophilin-type" evidence="5">
    <location>
        <begin position="25"/>
        <end position="157"/>
    </location>
</feature>
<keyword evidence="2" id="KW-0697">Rotamase</keyword>
<dbReference type="SUPFAM" id="SSF50891">
    <property type="entry name" value="Cyclophilin-like"/>
    <property type="match status" value="1"/>
</dbReference>
<protein>
    <recommendedName>
        <fullName evidence="1">peptidylprolyl isomerase</fullName>
        <ecNumber evidence="1">5.2.1.8</ecNumber>
    </recommendedName>
</protein>
<dbReference type="Gene3D" id="2.40.100.10">
    <property type="entry name" value="Cyclophilin-like"/>
    <property type="match status" value="1"/>
</dbReference>
<evidence type="ECO:0000256" key="1">
    <source>
        <dbReference type="ARBA" id="ARBA00013194"/>
    </source>
</evidence>
<dbReference type="EC" id="5.2.1.8" evidence="1"/>
<evidence type="ECO:0000313" key="7">
    <source>
        <dbReference type="Proteomes" id="UP001595533"/>
    </source>
</evidence>
<sequence>MKKSTLALWLLLFAFNSLATTVRFETNVGVIDIELYDADAPITVQNFLNYVNSGRYDGTAIHRSEPGFVIQGGGYIYDGGSQFTTVTTDAPITNESGISNTLGTIAMARTSDPNSATNQWFINLSNNPELNPSGSDEGYAVFGEVVRGLDVVKNIESYLRINFSSSNLGQAVNAFPVYGPFSGSAVTLNNVVQVNRAYELSDVFQINAGLSGAWFNPDTNGQGFYLEVLPSLDTIIMAWFTFDTEQPDGAVPSTIGASGNRWLTVAGQFDGNQFAGDIIKTSGGLFDDPTSVMLELAGSIAVRFDDCGHALMSYSLNESGLVNEFPLQRISGSNIEFCEELAIINAPGATVTE</sequence>
<dbReference type="Pfam" id="PF00160">
    <property type="entry name" value="Pro_isomerase"/>
    <property type="match status" value="1"/>
</dbReference>
<dbReference type="InterPro" id="IPR029000">
    <property type="entry name" value="Cyclophilin-like_dom_sf"/>
</dbReference>
<dbReference type="EMBL" id="JBHRTS010000004">
    <property type="protein sequence ID" value="MFC3194371.1"/>
    <property type="molecule type" value="Genomic_DNA"/>
</dbReference>
<accession>A0ABV7J8C7</accession>
<evidence type="ECO:0000259" key="5">
    <source>
        <dbReference type="PROSITE" id="PS50072"/>
    </source>
</evidence>
<dbReference type="RefSeq" id="WP_077411065.1">
    <property type="nucleotide sequence ID" value="NZ_JBHRTS010000004.1"/>
</dbReference>
<feature type="chain" id="PRO_5045691267" description="peptidylprolyl isomerase" evidence="4">
    <location>
        <begin position="20"/>
        <end position="353"/>
    </location>
</feature>
<gene>
    <name evidence="6" type="ORF">ACFODZ_08980</name>
</gene>
<proteinExistence type="predicted"/>
<keyword evidence="4" id="KW-0732">Signal</keyword>
<keyword evidence="3 6" id="KW-0413">Isomerase</keyword>
<dbReference type="Proteomes" id="UP001595533">
    <property type="component" value="Unassembled WGS sequence"/>
</dbReference>
<dbReference type="PANTHER" id="PTHR43246">
    <property type="entry name" value="PEPTIDYL-PROLYL CIS-TRANS ISOMERASE CYP38, CHLOROPLASTIC"/>
    <property type="match status" value="1"/>
</dbReference>
<name>A0ABV7J8C7_9GAMM</name>
<organism evidence="6 7">
    <name type="scientific">Marinicella sediminis</name>
    <dbReference type="NCBI Taxonomy" id="1792834"/>
    <lineage>
        <taxon>Bacteria</taxon>
        <taxon>Pseudomonadati</taxon>
        <taxon>Pseudomonadota</taxon>
        <taxon>Gammaproteobacteria</taxon>
        <taxon>Lysobacterales</taxon>
        <taxon>Marinicellaceae</taxon>
        <taxon>Marinicella</taxon>
    </lineage>
</organism>
<reference evidence="7" key="1">
    <citation type="journal article" date="2019" name="Int. J. Syst. Evol. Microbiol.">
        <title>The Global Catalogue of Microorganisms (GCM) 10K type strain sequencing project: providing services to taxonomists for standard genome sequencing and annotation.</title>
        <authorList>
            <consortium name="The Broad Institute Genomics Platform"/>
            <consortium name="The Broad Institute Genome Sequencing Center for Infectious Disease"/>
            <person name="Wu L."/>
            <person name="Ma J."/>
        </authorList>
    </citation>
    <scope>NUCLEOTIDE SEQUENCE [LARGE SCALE GENOMIC DNA]</scope>
    <source>
        <strain evidence="7">KCTC 42953</strain>
    </source>
</reference>
<evidence type="ECO:0000313" key="6">
    <source>
        <dbReference type="EMBL" id="MFC3194371.1"/>
    </source>
</evidence>
<dbReference type="PROSITE" id="PS50072">
    <property type="entry name" value="CSA_PPIASE_2"/>
    <property type="match status" value="1"/>
</dbReference>
<comment type="caution">
    <text evidence="6">The sequence shown here is derived from an EMBL/GenBank/DDBJ whole genome shotgun (WGS) entry which is preliminary data.</text>
</comment>
<evidence type="ECO:0000256" key="4">
    <source>
        <dbReference type="SAM" id="SignalP"/>
    </source>
</evidence>
<dbReference type="PRINTS" id="PR00153">
    <property type="entry name" value="CSAPPISMRASE"/>
</dbReference>